<dbReference type="InterPro" id="IPR001387">
    <property type="entry name" value="Cro/C1-type_HTH"/>
</dbReference>
<dbReference type="GO" id="GO:0003677">
    <property type="term" value="F:DNA binding"/>
    <property type="evidence" value="ECO:0007669"/>
    <property type="project" value="InterPro"/>
</dbReference>
<proteinExistence type="predicted"/>
<sequence>MFAARLLQARQLRGLSQRALGDRMGLGKEKGSSRINRYEHQVTAIGFDNLEKLAAVLDVPVAYLLADNAAMADAILELSKASQRQQASLALAIKGMTATPALAKALIRVLQLPKPEQDRIIQAVLGLLPDPTGKGEDT</sequence>
<dbReference type="SUPFAM" id="SSF47413">
    <property type="entry name" value="lambda repressor-like DNA-binding domains"/>
    <property type="match status" value="1"/>
</dbReference>
<dbReference type="Gene3D" id="1.10.260.40">
    <property type="entry name" value="lambda repressor-like DNA-binding domains"/>
    <property type="match status" value="1"/>
</dbReference>
<dbReference type="SMART" id="SM00530">
    <property type="entry name" value="HTH_XRE"/>
    <property type="match status" value="1"/>
</dbReference>
<organism evidence="1 2">
    <name type="scientific">Marilutibacter maris</name>
    <dbReference type="NCBI Taxonomy" id="1605891"/>
    <lineage>
        <taxon>Bacteria</taxon>
        <taxon>Pseudomonadati</taxon>
        <taxon>Pseudomonadota</taxon>
        <taxon>Gammaproteobacteria</taxon>
        <taxon>Lysobacterales</taxon>
        <taxon>Lysobacteraceae</taxon>
        <taxon>Marilutibacter</taxon>
    </lineage>
</organism>
<comment type="caution">
    <text evidence="1">The sequence shown here is derived from an EMBL/GenBank/DDBJ whole genome shotgun (WGS) entry which is preliminary data.</text>
</comment>
<dbReference type="PROSITE" id="PS50943">
    <property type="entry name" value="HTH_CROC1"/>
    <property type="match status" value="1"/>
</dbReference>
<accession>A0A508A933</accession>
<dbReference type="CDD" id="cd00093">
    <property type="entry name" value="HTH_XRE"/>
    <property type="match status" value="1"/>
</dbReference>
<dbReference type="EMBL" id="VICD02000242">
    <property type="protein sequence ID" value="KAB8173406.1"/>
    <property type="molecule type" value="Genomic_DNA"/>
</dbReference>
<protein>
    <submittedName>
        <fullName evidence="1">Helix-turn-helix domain-containing protein</fullName>
    </submittedName>
</protein>
<evidence type="ECO:0000313" key="1">
    <source>
        <dbReference type="EMBL" id="KAB8173406.1"/>
    </source>
</evidence>
<reference evidence="1 2" key="1">
    <citation type="submission" date="2019-10" db="EMBL/GenBank/DDBJ databases">
        <title>Lysobacter alkalisoli sp. nov., isolated from saline-alkaline soil.</title>
        <authorList>
            <person name="Sun J.-Q."/>
        </authorList>
    </citation>
    <scope>NUCLEOTIDE SEQUENCE [LARGE SCALE GENOMIC DNA]</scope>
    <source>
        <strain evidence="1 2">KCTC 42381</strain>
    </source>
</reference>
<dbReference type="Pfam" id="PF01381">
    <property type="entry name" value="HTH_3"/>
    <property type="match status" value="1"/>
</dbReference>
<dbReference type="Proteomes" id="UP000320431">
    <property type="component" value="Unassembled WGS sequence"/>
</dbReference>
<name>A0A508A933_9GAMM</name>
<gene>
    <name evidence="1" type="ORF">FKV24_014200</name>
</gene>
<evidence type="ECO:0000313" key="2">
    <source>
        <dbReference type="Proteomes" id="UP000320431"/>
    </source>
</evidence>
<dbReference type="AlphaFoldDB" id="A0A508A933"/>
<dbReference type="InterPro" id="IPR010982">
    <property type="entry name" value="Lambda_DNA-bd_dom_sf"/>
</dbReference>